<keyword evidence="3" id="KW-1185">Reference proteome</keyword>
<dbReference type="PANTHER" id="PTHR30032:SF4">
    <property type="entry name" value="AMIDASE ENHANCER"/>
    <property type="match status" value="1"/>
</dbReference>
<proteinExistence type="predicted"/>
<accession>A0ABQ6TMF3</accession>
<gene>
    <name evidence="2" type="ORF">F6V30_12295</name>
</gene>
<dbReference type="EMBL" id="VZRA01000003">
    <property type="protein sequence ID" value="KAB0669577.1"/>
    <property type="molecule type" value="Genomic_DNA"/>
</dbReference>
<dbReference type="PANTHER" id="PTHR30032">
    <property type="entry name" value="N-ACETYLMURAMOYL-L-ALANINE AMIDASE-RELATED"/>
    <property type="match status" value="1"/>
</dbReference>
<dbReference type="Pfam" id="PF08486">
    <property type="entry name" value="SpoIID"/>
    <property type="match status" value="1"/>
</dbReference>
<evidence type="ECO:0000259" key="1">
    <source>
        <dbReference type="Pfam" id="PF08486"/>
    </source>
</evidence>
<protein>
    <submittedName>
        <fullName evidence="2">SpoIID/LytB domain-containing protein</fullName>
    </submittedName>
</protein>
<reference evidence="2 3" key="1">
    <citation type="journal article" date="2020" name="Microorganisms">
        <title>Description of Three Novel Members in the Family Geobacteraceae, Oryzomonas japonicum gen. nov., sp. nov., Oryzomonas sagensis sp. nov., and Oryzomonas ruber sp. nov.</title>
        <authorList>
            <person name="Xu Z."/>
            <person name="Masuda Y."/>
            <person name="Hayakawa C."/>
            <person name="Ushijima N."/>
            <person name="Kawano K."/>
            <person name="Shiratori Y."/>
            <person name="Senoo K."/>
            <person name="Itoh H."/>
        </authorList>
    </citation>
    <scope>NUCLEOTIDE SEQUENCE [LARGE SCALE GENOMIC DNA]</scope>
    <source>
        <strain evidence="2 3">Red100</strain>
    </source>
</reference>
<dbReference type="NCBIfam" id="TIGR02669">
    <property type="entry name" value="SpoIID_LytB"/>
    <property type="match status" value="1"/>
</dbReference>
<dbReference type="InterPro" id="IPR013693">
    <property type="entry name" value="SpoIID/LytB_N"/>
</dbReference>
<sequence>MWSYHRVLQLIKIRIFLVGFLIVSAFVVSAGRKSDAALSSDTIRVAIAKNAQGVTVDGEGLLAVRENGAAVAVKAPVTVKASRGEVAVDGVTYRRLVFSAASAVRINGKPYRGIAEISFSDKGLVVVNELPLEDYLVGLINCEISSAWPIEAIKAQAVIARTYAINRREARRNALYHLESSVIDQVYNGCEIEDSRARRGVSETTGEVLTYDGAVIQAFYHSNCGGKTEAAENVWGASIPYLKGVDCQYCLLSSSSSWDQRLPLKELEGRLRAAGFKAAGLTDIRGGARNNRGRLKNVIAVAQRGDIAITGDQFRKAVGYGVIKSTNFTVRVVNGDAVFSGLGNGHGVGLCQWGAKQRALEGFSYAEILSYYYPGTELKKLSGIR</sequence>
<organism evidence="2 3">
    <name type="scientific">Oryzomonas sagensis</name>
    <dbReference type="NCBI Taxonomy" id="2603857"/>
    <lineage>
        <taxon>Bacteria</taxon>
        <taxon>Pseudomonadati</taxon>
        <taxon>Thermodesulfobacteriota</taxon>
        <taxon>Desulfuromonadia</taxon>
        <taxon>Geobacterales</taxon>
        <taxon>Geobacteraceae</taxon>
        <taxon>Oryzomonas</taxon>
    </lineage>
</organism>
<comment type="caution">
    <text evidence="2">The sequence shown here is derived from an EMBL/GenBank/DDBJ whole genome shotgun (WGS) entry which is preliminary data.</text>
</comment>
<dbReference type="InterPro" id="IPR051922">
    <property type="entry name" value="Bact_Sporulation_Assoc"/>
</dbReference>
<dbReference type="InterPro" id="IPR013486">
    <property type="entry name" value="SpoIID/LytB"/>
</dbReference>
<name>A0ABQ6TMF3_9BACT</name>
<evidence type="ECO:0000313" key="2">
    <source>
        <dbReference type="EMBL" id="KAB0669577.1"/>
    </source>
</evidence>
<feature type="domain" description="Sporulation stage II protein D amidase enhancer LytB N-terminal" evidence="1">
    <location>
        <begin position="121"/>
        <end position="211"/>
    </location>
</feature>
<evidence type="ECO:0000313" key="3">
    <source>
        <dbReference type="Proteomes" id="UP000798046"/>
    </source>
</evidence>
<dbReference type="Proteomes" id="UP000798046">
    <property type="component" value="Unassembled WGS sequence"/>
</dbReference>